<name>A0ABS6G3X3_9FIRM</name>
<evidence type="ECO:0000313" key="2">
    <source>
        <dbReference type="EMBL" id="MBU5677073.1"/>
    </source>
</evidence>
<proteinExistence type="predicted"/>
<comment type="caution">
    <text evidence="2">The sequence shown here is derived from an EMBL/GenBank/DDBJ whole genome shotgun (WGS) entry which is preliminary data.</text>
</comment>
<sequence length="177" mass="20762">MEYRLLRREEIERLREIDRSEIIEKLYLENNGRLELKNEFYDVKNEWWINVEVEKILLPRLYDLFDRGGTIIGAFEGTVISGMVALESEFIGKYKDQLKLDILFVSKKYRKTGIGKNLMNLAIEKAREKGASKLYISATPSQNTVDFYLSLGCKFATEIDKELFELEPEDIHLELEL</sequence>
<dbReference type="RefSeq" id="WP_216417511.1">
    <property type="nucleotide sequence ID" value="NZ_JAHLQK010000004.1"/>
</dbReference>
<organism evidence="2 3">
    <name type="scientific">Alkaliphilus flagellatus</name>
    <dbReference type="NCBI Taxonomy" id="2841507"/>
    <lineage>
        <taxon>Bacteria</taxon>
        <taxon>Bacillati</taxon>
        <taxon>Bacillota</taxon>
        <taxon>Clostridia</taxon>
        <taxon>Peptostreptococcales</taxon>
        <taxon>Natronincolaceae</taxon>
        <taxon>Alkaliphilus</taxon>
    </lineage>
</organism>
<reference evidence="2 3" key="1">
    <citation type="submission" date="2021-06" db="EMBL/GenBank/DDBJ databases">
        <authorList>
            <person name="Sun Q."/>
            <person name="Li D."/>
        </authorList>
    </citation>
    <scope>NUCLEOTIDE SEQUENCE [LARGE SCALE GENOMIC DNA]</scope>
    <source>
        <strain evidence="2 3">MSJ-5</strain>
    </source>
</reference>
<dbReference type="PROSITE" id="PS51186">
    <property type="entry name" value="GNAT"/>
    <property type="match status" value="1"/>
</dbReference>
<keyword evidence="3" id="KW-1185">Reference proteome</keyword>
<evidence type="ECO:0000313" key="3">
    <source>
        <dbReference type="Proteomes" id="UP000779508"/>
    </source>
</evidence>
<feature type="domain" description="N-acetyltransferase" evidence="1">
    <location>
        <begin position="1"/>
        <end position="177"/>
    </location>
</feature>
<dbReference type="Pfam" id="PF00583">
    <property type="entry name" value="Acetyltransf_1"/>
    <property type="match status" value="1"/>
</dbReference>
<dbReference type="InterPro" id="IPR000182">
    <property type="entry name" value="GNAT_dom"/>
</dbReference>
<dbReference type="Proteomes" id="UP000779508">
    <property type="component" value="Unassembled WGS sequence"/>
</dbReference>
<dbReference type="CDD" id="cd04301">
    <property type="entry name" value="NAT_SF"/>
    <property type="match status" value="1"/>
</dbReference>
<accession>A0ABS6G3X3</accession>
<gene>
    <name evidence="2" type="ORF">KQI88_11690</name>
</gene>
<protein>
    <submittedName>
        <fullName evidence="2">GNAT family N-acetyltransferase</fullName>
    </submittedName>
</protein>
<evidence type="ECO:0000259" key="1">
    <source>
        <dbReference type="PROSITE" id="PS51186"/>
    </source>
</evidence>
<dbReference type="EMBL" id="JAHLQK010000004">
    <property type="protein sequence ID" value="MBU5677073.1"/>
    <property type="molecule type" value="Genomic_DNA"/>
</dbReference>